<evidence type="ECO:0000256" key="7">
    <source>
        <dbReference type="ARBA" id="ARBA00022618"/>
    </source>
</evidence>
<evidence type="ECO:0000256" key="6">
    <source>
        <dbReference type="ARBA" id="ARBA00022553"/>
    </source>
</evidence>
<dbReference type="InterPro" id="IPR000387">
    <property type="entry name" value="Tyr_Pase_dom"/>
</dbReference>
<dbReference type="GO" id="GO:0005730">
    <property type="term" value="C:nucleolus"/>
    <property type="evidence" value="ECO:0007669"/>
    <property type="project" value="UniProtKB-ARBA"/>
</dbReference>
<dbReference type="GO" id="GO:0051321">
    <property type="term" value="P:meiotic cell cycle"/>
    <property type="evidence" value="ECO:0007669"/>
    <property type="project" value="UniProtKB-KW"/>
</dbReference>
<dbReference type="PROSITE" id="PS00383">
    <property type="entry name" value="TYR_PHOSPHATASE_1"/>
    <property type="match status" value="1"/>
</dbReference>
<reference evidence="17 18" key="1">
    <citation type="journal article" date="2020" name="ISME J.">
        <title>Uncovering the hidden diversity of litter-decomposition mechanisms in mushroom-forming fungi.</title>
        <authorList>
            <person name="Floudas D."/>
            <person name="Bentzer J."/>
            <person name="Ahren D."/>
            <person name="Johansson T."/>
            <person name="Persson P."/>
            <person name="Tunlid A."/>
        </authorList>
    </citation>
    <scope>NUCLEOTIDE SEQUENCE [LARGE SCALE GENOMIC DNA]</scope>
    <source>
        <strain evidence="17 18">CBS 101986</strain>
    </source>
</reference>
<dbReference type="SMART" id="SM00404">
    <property type="entry name" value="PTPc_motif"/>
    <property type="match status" value="1"/>
</dbReference>
<dbReference type="InterPro" id="IPR020422">
    <property type="entry name" value="TYR_PHOSPHATASE_DUAL_dom"/>
</dbReference>
<dbReference type="InterPro" id="IPR003595">
    <property type="entry name" value="Tyr_Pase_cat"/>
</dbReference>
<keyword evidence="8" id="KW-0498">Mitosis</keyword>
<evidence type="ECO:0000259" key="16">
    <source>
        <dbReference type="PROSITE" id="PS50056"/>
    </source>
</evidence>
<feature type="region of interest" description="Disordered" evidence="14">
    <location>
        <begin position="632"/>
        <end position="735"/>
    </location>
</feature>
<dbReference type="Proteomes" id="UP000567179">
    <property type="component" value="Unassembled WGS sequence"/>
</dbReference>
<dbReference type="FunFam" id="3.90.190.10:FF:000038">
    <property type="entry name" value="Tyrosine-protein phosphatase CDC14"/>
    <property type="match status" value="1"/>
</dbReference>
<dbReference type="SMART" id="SM00195">
    <property type="entry name" value="DSPc"/>
    <property type="match status" value="1"/>
</dbReference>
<keyword evidence="9" id="KW-0378">Hydrolase</keyword>
<dbReference type="GO" id="GO:0005816">
    <property type="term" value="C:spindle pole body"/>
    <property type="evidence" value="ECO:0007669"/>
    <property type="project" value="UniProtKB-ARBA"/>
</dbReference>
<sequence>MASTCEPLCQFTERLYFTTFAHPAPTAFTLNRLAADPATHPPRVRARPRGGPASTPDDLATYYWFTVDDQLLYLSFFQDWGPLNLAMVYKACILIHELLEDAELKSQRLVLYASDDPRRKANAALLMALYVMIVERRAPWEAFQPIAEVEFMPFRDAGRGPSDFNLNIQDCLWGLWKAMQNNLCDMNEFNVDDYEYYEKVENGDWNWLTPHFIAFASPVDPVWIKREREREQGKESLASSTSSNHALQRKLPTPYTNCLDYFEQRNVRLVVRLNTHLYDRTTFLDRGIDHMELYFDDGTNPTDEIVRTFLDVADRVIEGGGSVAVHCKAGLGRTGTLIGAYLIWKYGFTANEAIAFMRIVRPGSVVGPQQQYLYLKQLEWAKWAAVDEMKRAQAEADATKEVEAALVTEKEKGSAEPVVPLQAATPPADEDEPMHDAGAARAVTPPPRAMGTLPPVTPSRHVLEATAKARAIATPGQPRKTPKRMAQDSDEEDEDEIEDGIMHREDEDAADADAEEEEMEMDDVLPALGVAPARKIKAVPRPRGHLGATASVDRSERVTRSTAGAANIRKAGTAVAAAARGAGAAVPPASPVKPVKRTTVPAAGRAGNSSGPNKIPRLATTRTTAAAAKALGGGATAATATGTTGKGPAVVRARPAPPAAGAASRPVRKAVAAAAGTGAARAGSGSGSGTTGAAGARARATQKTTVNNSSSMKAPPSTPSRLPLLKRPGPGAAHANSLTDVANLALEQKRAAAIGVSIPMPMPGTPGGPLGTNGGGGGVVDALSSPDAWVANNVAVAAVMLPASKSGERPGLRSSVRRRRSSFSAADVVA</sequence>
<evidence type="ECO:0000256" key="13">
    <source>
        <dbReference type="ARBA" id="ARBA00023306"/>
    </source>
</evidence>
<evidence type="ECO:0000256" key="14">
    <source>
        <dbReference type="SAM" id="MobiDB-lite"/>
    </source>
</evidence>
<keyword evidence="10" id="KW-0904">Protein phosphatase</keyword>
<dbReference type="InterPro" id="IPR016130">
    <property type="entry name" value="Tyr_Pase_AS"/>
</dbReference>
<evidence type="ECO:0000256" key="5">
    <source>
        <dbReference type="ARBA" id="ARBA00022490"/>
    </source>
</evidence>
<dbReference type="EMBL" id="JAACJJ010000028">
    <property type="protein sequence ID" value="KAF5320974.1"/>
    <property type="molecule type" value="Genomic_DNA"/>
</dbReference>
<evidence type="ECO:0000256" key="4">
    <source>
        <dbReference type="ARBA" id="ARBA00013064"/>
    </source>
</evidence>
<keyword evidence="11" id="KW-0539">Nucleus</keyword>
<dbReference type="GO" id="GO:0000278">
    <property type="term" value="P:mitotic cell cycle"/>
    <property type="evidence" value="ECO:0007669"/>
    <property type="project" value="UniProtKB-ARBA"/>
</dbReference>
<proteinExistence type="inferred from homology"/>
<dbReference type="GO" id="GO:0032954">
    <property type="term" value="P:regulation of cytokinetic process"/>
    <property type="evidence" value="ECO:0007669"/>
    <property type="project" value="UniProtKB-ARBA"/>
</dbReference>
<evidence type="ECO:0000256" key="12">
    <source>
        <dbReference type="ARBA" id="ARBA00023254"/>
    </source>
</evidence>
<evidence type="ECO:0000256" key="2">
    <source>
        <dbReference type="ARBA" id="ARBA00004496"/>
    </source>
</evidence>
<keyword evidence="12" id="KW-0469">Meiosis</keyword>
<dbReference type="GO" id="GO:0005737">
    <property type="term" value="C:cytoplasm"/>
    <property type="evidence" value="ECO:0007669"/>
    <property type="project" value="UniProtKB-SubCell"/>
</dbReference>
<evidence type="ECO:0000256" key="9">
    <source>
        <dbReference type="ARBA" id="ARBA00022801"/>
    </source>
</evidence>
<accession>A0A8H5BCT3</accession>
<keyword evidence="13" id="KW-0131">Cell cycle</keyword>
<comment type="subcellular location">
    <subcellularLocation>
        <location evidence="2">Cytoplasm</location>
    </subcellularLocation>
    <subcellularLocation>
        <location evidence="1">Nucleus</location>
    </subcellularLocation>
</comment>
<protein>
    <recommendedName>
        <fullName evidence="4">protein-tyrosine-phosphatase</fullName>
        <ecNumber evidence="4">3.1.3.48</ecNumber>
    </recommendedName>
</protein>
<dbReference type="SUPFAM" id="SSF52799">
    <property type="entry name" value="(Phosphotyrosine protein) phosphatases II"/>
    <property type="match status" value="2"/>
</dbReference>
<keyword evidence="7" id="KW-0132">Cell division</keyword>
<evidence type="ECO:0000256" key="11">
    <source>
        <dbReference type="ARBA" id="ARBA00023242"/>
    </source>
</evidence>
<evidence type="ECO:0000256" key="8">
    <source>
        <dbReference type="ARBA" id="ARBA00022776"/>
    </source>
</evidence>
<feature type="region of interest" description="Disordered" evidence="14">
    <location>
        <begin position="473"/>
        <end position="514"/>
    </location>
</feature>
<dbReference type="CDD" id="cd17657">
    <property type="entry name" value="CDC14_N"/>
    <property type="match status" value="1"/>
</dbReference>
<dbReference type="OrthoDB" id="5632at2759"/>
<dbReference type="GO" id="GO:0033554">
    <property type="term" value="P:cellular response to stress"/>
    <property type="evidence" value="ECO:0007669"/>
    <property type="project" value="UniProtKB-ARBA"/>
</dbReference>
<feature type="compositionally biased region" description="Acidic residues" evidence="14">
    <location>
        <begin position="488"/>
        <end position="499"/>
    </location>
</feature>
<evidence type="ECO:0000256" key="3">
    <source>
        <dbReference type="ARBA" id="ARBA00007315"/>
    </source>
</evidence>
<feature type="domain" description="Tyrosine specific protein phosphatases" evidence="16">
    <location>
        <begin position="307"/>
        <end position="372"/>
    </location>
</feature>
<keyword evidence="5" id="KW-0963">Cytoplasm</keyword>
<dbReference type="Gene3D" id="3.90.190.10">
    <property type="entry name" value="Protein tyrosine phosphatase superfamily"/>
    <property type="match status" value="2"/>
</dbReference>
<comment type="similarity">
    <text evidence="3">Belongs to the protein-tyrosine phosphatase family. Non-receptor class CDC14 subfamily.</text>
</comment>
<feature type="domain" description="Tyrosine-protein phosphatase" evidence="15">
    <location>
        <begin position="220"/>
        <end position="386"/>
    </location>
</feature>
<feature type="compositionally biased region" description="Polar residues" evidence="14">
    <location>
        <begin position="701"/>
        <end position="712"/>
    </location>
</feature>
<organism evidence="17 18">
    <name type="scientific">Psilocybe cf. subviscida</name>
    <dbReference type="NCBI Taxonomy" id="2480587"/>
    <lineage>
        <taxon>Eukaryota</taxon>
        <taxon>Fungi</taxon>
        <taxon>Dikarya</taxon>
        <taxon>Basidiomycota</taxon>
        <taxon>Agaricomycotina</taxon>
        <taxon>Agaricomycetes</taxon>
        <taxon>Agaricomycetidae</taxon>
        <taxon>Agaricales</taxon>
        <taxon>Agaricineae</taxon>
        <taxon>Strophariaceae</taxon>
        <taxon>Psilocybe</taxon>
    </lineage>
</organism>
<evidence type="ECO:0000256" key="1">
    <source>
        <dbReference type="ARBA" id="ARBA00004123"/>
    </source>
</evidence>
<feature type="compositionally biased region" description="Low complexity" evidence="14">
    <location>
        <begin position="672"/>
        <end position="683"/>
    </location>
</feature>
<keyword evidence="6" id="KW-0597">Phosphoprotein</keyword>
<dbReference type="EC" id="3.1.3.48" evidence="4"/>
<dbReference type="InterPro" id="IPR029260">
    <property type="entry name" value="DSPn"/>
</dbReference>
<gene>
    <name evidence="17" type="ORF">D9619_000356</name>
</gene>
<dbReference type="PANTHER" id="PTHR23339">
    <property type="entry name" value="TYROSINE SPECIFIC PROTEIN PHOSPHATASE AND DUAL SPECIFICITY PROTEIN PHOSPHATASE"/>
    <property type="match status" value="1"/>
</dbReference>
<evidence type="ECO:0000313" key="17">
    <source>
        <dbReference type="EMBL" id="KAF5320974.1"/>
    </source>
</evidence>
<dbReference type="InterPro" id="IPR044506">
    <property type="entry name" value="CDC14_C"/>
</dbReference>
<dbReference type="AlphaFoldDB" id="A0A8H5BCT3"/>
<keyword evidence="18" id="KW-1185">Reference proteome</keyword>
<dbReference type="Pfam" id="PF22785">
    <property type="entry name" value="Tc-R-P"/>
    <property type="match status" value="1"/>
</dbReference>
<evidence type="ECO:0000313" key="18">
    <source>
        <dbReference type="Proteomes" id="UP000567179"/>
    </source>
</evidence>
<dbReference type="GO" id="GO:0004725">
    <property type="term" value="F:protein tyrosine phosphatase activity"/>
    <property type="evidence" value="ECO:0007669"/>
    <property type="project" value="UniProtKB-EC"/>
</dbReference>
<dbReference type="PROSITE" id="PS50054">
    <property type="entry name" value="TYR_PHOSPHATASE_DUAL"/>
    <property type="match status" value="1"/>
</dbReference>
<dbReference type="GO" id="GO:0007096">
    <property type="term" value="P:regulation of exit from mitosis"/>
    <property type="evidence" value="ECO:0007669"/>
    <property type="project" value="UniProtKB-ARBA"/>
</dbReference>
<evidence type="ECO:0000259" key="15">
    <source>
        <dbReference type="PROSITE" id="PS50054"/>
    </source>
</evidence>
<dbReference type="GO" id="GO:0051301">
    <property type="term" value="P:cell division"/>
    <property type="evidence" value="ECO:0007669"/>
    <property type="project" value="UniProtKB-KW"/>
</dbReference>
<dbReference type="CDD" id="cd14499">
    <property type="entry name" value="CDC14_C"/>
    <property type="match status" value="1"/>
</dbReference>
<feature type="region of interest" description="Disordered" evidence="14">
    <location>
        <begin position="803"/>
        <end position="830"/>
    </location>
</feature>
<dbReference type="InterPro" id="IPR029021">
    <property type="entry name" value="Prot-tyrosine_phosphatase-like"/>
</dbReference>
<evidence type="ECO:0000256" key="10">
    <source>
        <dbReference type="ARBA" id="ARBA00022912"/>
    </source>
</evidence>
<dbReference type="PROSITE" id="PS50056">
    <property type="entry name" value="TYR_PHOSPHATASE_2"/>
    <property type="match status" value="1"/>
</dbReference>
<feature type="compositionally biased region" description="Low complexity" evidence="14">
    <location>
        <begin position="632"/>
        <end position="665"/>
    </location>
</feature>
<dbReference type="Pfam" id="PF14671">
    <property type="entry name" value="DSPn"/>
    <property type="match status" value="1"/>
</dbReference>
<name>A0A8H5BCT3_9AGAR</name>
<comment type="caution">
    <text evidence="17">The sequence shown here is derived from an EMBL/GenBank/DDBJ whole genome shotgun (WGS) entry which is preliminary data.</text>
</comment>
<dbReference type="InterPro" id="IPR050561">
    <property type="entry name" value="PTP"/>
</dbReference>